<evidence type="ECO:0000256" key="3">
    <source>
        <dbReference type="ARBA" id="ARBA00023163"/>
    </source>
</evidence>
<evidence type="ECO:0000256" key="2">
    <source>
        <dbReference type="ARBA" id="ARBA00023125"/>
    </source>
</evidence>
<dbReference type="CDD" id="cd14687">
    <property type="entry name" value="bZIP_ATF2"/>
    <property type="match status" value="1"/>
</dbReference>
<evidence type="ECO:0000313" key="6">
    <source>
        <dbReference type="EMBL" id="KIW97879.1"/>
    </source>
</evidence>
<dbReference type="GO" id="GO:0003677">
    <property type="term" value="F:DNA binding"/>
    <property type="evidence" value="ECO:0007669"/>
    <property type="project" value="UniProtKB-KW"/>
</dbReference>
<dbReference type="HOGENOM" id="CLU_811424_0_0_1"/>
<accession>A0A0D2IM93</accession>
<dbReference type="SUPFAM" id="SSF57959">
    <property type="entry name" value="Leucine zipper domain"/>
    <property type="match status" value="1"/>
</dbReference>
<dbReference type="InterPro" id="IPR004827">
    <property type="entry name" value="bZIP"/>
</dbReference>
<feature type="region of interest" description="Disordered" evidence="4">
    <location>
        <begin position="117"/>
        <end position="206"/>
    </location>
</feature>
<feature type="compositionally biased region" description="Basic and acidic residues" evidence="4">
    <location>
        <begin position="197"/>
        <end position="206"/>
    </location>
</feature>
<feature type="region of interest" description="Disordered" evidence="4">
    <location>
        <begin position="1"/>
        <end position="26"/>
    </location>
</feature>
<name>A0A0D2IM93_CLAB1</name>
<dbReference type="PROSITE" id="PS50217">
    <property type="entry name" value="BZIP"/>
    <property type="match status" value="1"/>
</dbReference>
<dbReference type="PANTHER" id="PTHR23351:SF24">
    <property type="entry name" value="ACTIVATING TRANSCRIPTION FACTOR 3-RELATED"/>
    <property type="match status" value="1"/>
</dbReference>
<sequence>MGTLASHSDMSSAGIASATPSISDLDGYSFRDYQFPSSTSYAPVSSGDDDFGFDPPQKPLVLNDFQVYSPPDDYAMSQWPEFERDDDLKPSTEIPLNLDSYEMDKFITSVLPNPTTAISRYGQMTPPRSNSTASTDSKEDKLSPKSQSADPKPRRRGKGRPKASEAASMPPKATTAGRKRKATRKSSITIEQGDSPEVQKRKQSLEKNRLAAAKCRINKKEKTEKLQRDSQEKAIENAYLKDQIMRMKDEIQQMNAVLVAHANCEGCKSPEEIQAHLNALGNEFFTQQLALASHNFGEFPQVNFSSMPVLPDTFFPGPSEDDMLHPPLPEFNRSAEFEVHTPAPAD</sequence>
<dbReference type="Proteomes" id="UP000053789">
    <property type="component" value="Unassembled WGS sequence"/>
</dbReference>
<reference evidence="6" key="1">
    <citation type="submission" date="2015-01" db="EMBL/GenBank/DDBJ databases">
        <title>The Genome Sequence of Cladophialophora bantiana CBS 173.52.</title>
        <authorList>
            <consortium name="The Broad Institute Genomics Platform"/>
            <person name="Cuomo C."/>
            <person name="de Hoog S."/>
            <person name="Gorbushina A."/>
            <person name="Stielow B."/>
            <person name="Teixiera M."/>
            <person name="Abouelleil A."/>
            <person name="Chapman S.B."/>
            <person name="Priest M."/>
            <person name="Young S.K."/>
            <person name="Wortman J."/>
            <person name="Nusbaum C."/>
            <person name="Birren B."/>
        </authorList>
    </citation>
    <scope>NUCLEOTIDE SEQUENCE [LARGE SCALE GENOMIC DNA]</scope>
    <source>
        <strain evidence="6">CBS 173.52</strain>
    </source>
</reference>
<dbReference type="RefSeq" id="XP_016624548.1">
    <property type="nucleotide sequence ID" value="XM_016759220.1"/>
</dbReference>
<dbReference type="SMART" id="SM00338">
    <property type="entry name" value="BRLZ"/>
    <property type="match status" value="1"/>
</dbReference>
<dbReference type="GO" id="GO:0006357">
    <property type="term" value="P:regulation of transcription by RNA polymerase II"/>
    <property type="evidence" value="ECO:0007669"/>
    <property type="project" value="InterPro"/>
</dbReference>
<gene>
    <name evidence="6" type="ORF">Z519_01463</name>
</gene>
<dbReference type="PANTHER" id="PTHR23351">
    <property type="entry name" value="FOS TRANSCRIPTION FACTOR-RELATED"/>
    <property type="match status" value="1"/>
</dbReference>
<evidence type="ECO:0000256" key="4">
    <source>
        <dbReference type="SAM" id="MobiDB-lite"/>
    </source>
</evidence>
<dbReference type="InterPro" id="IPR000837">
    <property type="entry name" value="AP-1"/>
</dbReference>
<organism evidence="6 7">
    <name type="scientific">Cladophialophora bantiana (strain ATCC 10958 / CBS 173.52 / CDC B-1940 / NIH 8579)</name>
    <name type="common">Xylohypha bantiana</name>
    <dbReference type="NCBI Taxonomy" id="1442370"/>
    <lineage>
        <taxon>Eukaryota</taxon>
        <taxon>Fungi</taxon>
        <taxon>Dikarya</taxon>
        <taxon>Ascomycota</taxon>
        <taxon>Pezizomycotina</taxon>
        <taxon>Eurotiomycetes</taxon>
        <taxon>Chaetothyriomycetidae</taxon>
        <taxon>Chaetothyriales</taxon>
        <taxon>Herpotrichiellaceae</taxon>
        <taxon>Cladophialophora</taxon>
    </lineage>
</organism>
<dbReference type="Gene3D" id="1.20.5.170">
    <property type="match status" value="1"/>
</dbReference>
<proteinExistence type="predicted"/>
<feature type="compositionally biased region" description="Polar residues" evidence="4">
    <location>
        <begin position="1"/>
        <end position="11"/>
    </location>
</feature>
<dbReference type="GO" id="GO:0003700">
    <property type="term" value="F:DNA-binding transcription factor activity"/>
    <property type="evidence" value="ECO:0007669"/>
    <property type="project" value="InterPro"/>
</dbReference>
<feature type="region of interest" description="Disordered" evidence="4">
    <location>
        <begin position="39"/>
        <end position="58"/>
    </location>
</feature>
<dbReference type="VEuPathDB" id="FungiDB:Z519_01463"/>
<keyword evidence="2" id="KW-0238">DNA-binding</keyword>
<dbReference type="OrthoDB" id="295274at2759"/>
<protein>
    <recommendedName>
        <fullName evidence="5">BZIP domain-containing protein</fullName>
    </recommendedName>
</protein>
<feature type="region of interest" description="Disordered" evidence="4">
    <location>
        <begin position="74"/>
        <end position="93"/>
    </location>
</feature>
<evidence type="ECO:0000259" key="5">
    <source>
        <dbReference type="PROSITE" id="PS50217"/>
    </source>
</evidence>
<evidence type="ECO:0000256" key="1">
    <source>
        <dbReference type="ARBA" id="ARBA00023015"/>
    </source>
</evidence>
<keyword evidence="7" id="KW-1185">Reference proteome</keyword>
<dbReference type="EMBL" id="KN846981">
    <property type="protein sequence ID" value="KIW97879.1"/>
    <property type="molecule type" value="Genomic_DNA"/>
</dbReference>
<dbReference type="InterPro" id="IPR046347">
    <property type="entry name" value="bZIP_sf"/>
</dbReference>
<feature type="region of interest" description="Disordered" evidence="4">
    <location>
        <begin position="316"/>
        <end position="346"/>
    </location>
</feature>
<dbReference type="GeneID" id="27694391"/>
<feature type="compositionally biased region" description="Polar residues" evidence="4">
    <location>
        <begin position="126"/>
        <end position="135"/>
    </location>
</feature>
<dbReference type="AlphaFoldDB" id="A0A0D2IM93"/>
<evidence type="ECO:0000313" key="7">
    <source>
        <dbReference type="Proteomes" id="UP000053789"/>
    </source>
</evidence>
<keyword evidence="1" id="KW-0805">Transcription regulation</keyword>
<keyword evidence="3" id="KW-0804">Transcription</keyword>
<feature type="domain" description="BZIP" evidence="5">
    <location>
        <begin position="198"/>
        <end position="261"/>
    </location>
</feature>